<feature type="domain" description="Myb-like" evidence="1">
    <location>
        <begin position="76"/>
        <end position="119"/>
    </location>
</feature>
<dbReference type="Pfam" id="PF00249">
    <property type="entry name" value="Myb_DNA-binding"/>
    <property type="match status" value="2"/>
</dbReference>
<dbReference type="SMART" id="SM00717">
    <property type="entry name" value="SANT"/>
    <property type="match status" value="2"/>
</dbReference>
<dbReference type="InterPro" id="IPR009057">
    <property type="entry name" value="Homeodomain-like_sf"/>
</dbReference>
<evidence type="ECO:0000259" key="2">
    <source>
        <dbReference type="PROSITE" id="PS51294"/>
    </source>
</evidence>
<evidence type="ECO:0000313" key="4">
    <source>
        <dbReference type="Proteomes" id="UP001470230"/>
    </source>
</evidence>
<dbReference type="PANTHER" id="PTHR45614">
    <property type="entry name" value="MYB PROTEIN-RELATED"/>
    <property type="match status" value="1"/>
</dbReference>
<evidence type="ECO:0008006" key="5">
    <source>
        <dbReference type="Google" id="ProtNLM"/>
    </source>
</evidence>
<dbReference type="PROSITE" id="PS51294">
    <property type="entry name" value="HTH_MYB"/>
    <property type="match status" value="2"/>
</dbReference>
<dbReference type="SUPFAM" id="SSF46689">
    <property type="entry name" value="Homeodomain-like"/>
    <property type="match status" value="1"/>
</dbReference>
<dbReference type="InterPro" id="IPR001005">
    <property type="entry name" value="SANT/Myb"/>
</dbReference>
<accession>A0ABR2KXT9</accession>
<protein>
    <recommendedName>
        <fullName evidence="5">Myb-like DNA-binding domain containing protein</fullName>
    </recommendedName>
</protein>
<sequence length="181" mass="21898">MEKVKQIHNNNITSPQEVSTLRKRFTEEEDKKLKYVIQTLGIHNWSEVSKYLPGRTGRQCRDRYNNYLFKDISFRPWTEEEDSIILHKYLIYGNHWAKISTFLVGRSGNNVKNRWHKYLSKRYGEQLTKTNYILPEYQQPAHFYDTIQLQQPEQIQFIDNYLLPTQYAVYVTYIINETPFY</sequence>
<proteinExistence type="predicted"/>
<dbReference type="InterPro" id="IPR017930">
    <property type="entry name" value="Myb_dom"/>
</dbReference>
<feature type="domain" description="Myb-like" evidence="1">
    <location>
        <begin position="22"/>
        <end position="68"/>
    </location>
</feature>
<dbReference type="PROSITE" id="PS50090">
    <property type="entry name" value="MYB_LIKE"/>
    <property type="match status" value="2"/>
</dbReference>
<comment type="caution">
    <text evidence="3">The sequence shown here is derived from an EMBL/GenBank/DDBJ whole genome shotgun (WGS) entry which is preliminary data.</text>
</comment>
<dbReference type="PANTHER" id="PTHR45614:SF69">
    <property type="entry name" value="CHROMOSOME UNDETERMINED SCAFFOLD_38, WHOLE GENOME SHOTGUN SEQUENCE"/>
    <property type="match status" value="1"/>
</dbReference>
<dbReference type="Gene3D" id="1.10.10.60">
    <property type="entry name" value="Homeodomain-like"/>
    <property type="match status" value="2"/>
</dbReference>
<feature type="domain" description="HTH myb-type" evidence="2">
    <location>
        <begin position="75"/>
        <end position="123"/>
    </location>
</feature>
<dbReference type="Proteomes" id="UP001470230">
    <property type="component" value="Unassembled WGS sequence"/>
</dbReference>
<dbReference type="InterPro" id="IPR050560">
    <property type="entry name" value="MYB_TF"/>
</dbReference>
<keyword evidence="4" id="KW-1185">Reference proteome</keyword>
<feature type="domain" description="HTH myb-type" evidence="2">
    <location>
        <begin position="22"/>
        <end position="72"/>
    </location>
</feature>
<evidence type="ECO:0000313" key="3">
    <source>
        <dbReference type="EMBL" id="KAK8895843.1"/>
    </source>
</evidence>
<name>A0ABR2KXT9_9EUKA</name>
<evidence type="ECO:0000259" key="1">
    <source>
        <dbReference type="PROSITE" id="PS50090"/>
    </source>
</evidence>
<dbReference type="CDD" id="cd00167">
    <property type="entry name" value="SANT"/>
    <property type="match status" value="2"/>
</dbReference>
<reference evidence="3 4" key="1">
    <citation type="submission" date="2024-04" db="EMBL/GenBank/DDBJ databases">
        <title>Tritrichomonas musculus Genome.</title>
        <authorList>
            <person name="Alves-Ferreira E."/>
            <person name="Grigg M."/>
            <person name="Lorenzi H."/>
            <person name="Galac M."/>
        </authorList>
    </citation>
    <scope>NUCLEOTIDE SEQUENCE [LARGE SCALE GENOMIC DNA]</scope>
    <source>
        <strain evidence="3 4">EAF2021</strain>
    </source>
</reference>
<organism evidence="3 4">
    <name type="scientific">Tritrichomonas musculus</name>
    <dbReference type="NCBI Taxonomy" id="1915356"/>
    <lineage>
        <taxon>Eukaryota</taxon>
        <taxon>Metamonada</taxon>
        <taxon>Parabasalia</taxon>
        <taxon>Tritrichomonadida</taxon>
        <taxon>Tritrichomonadidae</taxon>
        <taxon>Tritrichomonas</taxon>
    </lineage>
</organism>
<dbReference type="EMBL" id="JAPFFF010000002">
    <property type="protein sequence ID" value="KAK8895843.1"/>
    <property type="molecule type" value="Genomic_DNA"/>
</dbReference>
<gene>
    <name evidence="3" type="ORF">M9Y10_013728</name>
</gene>